<dbReference type="RefSeq" id="XP_062624322.1">
    <property type="nucleotide sequence ID" value="XM_062768338.1"/>
</dbReference>
<evidence type="ECO:0000259" key="2">
    <source>
        <dbReference type="Pfam" id="PF08881"/>
    </source>
</evidence>
<evidence type="ECO:0000313" key="3">
    <source>
        <dbReference type="EMBL" id="WOO78290.1"/>
    </source>
</evidence>
<keyword evidence="4" id="KW-1185">Reference proteome</keyword>
<feature type="signal peptide" evidence="1">
    <location>
        <begin position="1"/>
        <end position="17"/>
    </location>
</feature>
<dbReference type="EMBL" id="CP086715">
    <property type="protein sequence ID" value="WOO78290.1"/>
    <property type="molecule type" value="Genomic_DNA"/>
</dbReference>
<dbReference type="Pfam" id="PF08881">
    <property type="entry name" value="CVNH"/>
    <property type="match status" value="1"/>
</dbReference>
<evidence type="ECO:0000256" key="1">
    <source>
        <dbReference type="SAM" id="SignalP"/>
    </source>
</evidence>
<dbReference type="InterPro" id="IPR036673">
    <property type="entry name" value="Cyanovirin-N_sf"/>
</dbReference>
<organism evidence="3 4">
    <name type="scientific">Vanrija pseudolonga</name>
    <dbReference type="NCBI Taxonomy" id="143232"/>
    <lineage>
        <taxon>Eukaryota</taxon>
        <taxon>Fungi</taxon>
        <taxon>Dikarya</taxon>
        <taxon>Basidiomycota</taxon>
        <taxon>Agaricomycotina</taxon>
        <taxon>Tremellomycetes</taxon>
        <taxon>Trichosporonales</taxon>
        <taxon>Trichosporonaceae</taxon>
        <taxon>Vanrija</taxon>
    </lineage>
</organism>
<dbReference type="AlphaFoldDB" id="A0AAF0Y1D3"/>
<feature type="chain" id="PRO_5042002564" description="Cyanovirin-N domain-containing protein" evidence="1">
    <location>
        <begin position="18"/>
        <end position="181"/>
    </location>
</feature>
<sequence length="181" mass="18826">MILRVVVLAAALGLVLASITTNGEALRRGLPPLRPKHLFNHAAVKHHHIPRASGAPPAVATVLPATGSNFEHSCTNIAVSTTAGVSTLTAQCDDGTGTHMSSSLDLSTCYTFNHNTLACTPGSTTPLAPRCSICTNTLQTGTYYSRLECVCYLMNNVNQGNLAADMGACIGNRGGVLYCGP</sequence>
<feature type="domain" description="Cyanovirin-N" evidence="2">
    <location>
        <begin position="70"/>
        <end position="177"/>
    </location>
</feature>
<accession>A0AAF0Y1D3</accession>
<dbReference type="Proteomes" id="UP000827549">
    <property type="component" value="Chromosome 2"/>
</dbReference>
<gene>
    <name evidence="3" type="ORF">LOC62_02G001840</name>
</gene>
<reference evidence="3" key="1">
    <citation type="submission" date="2023-10" db="EMBL/GenBank/DDBJ databases">
        <authorList>
            <person name="Noh H."/>
        </authorList>
    </citation>
    <scope>NUCLEOTIDE SEQUENCE</scope>
    <source>
        <strain evidence="3">DUCC4014</strain>
    </source>
</reference>
<protein>
    <recommendedName>
        <fullName evidence="2">Cyanovirin-N domain-containing protein</fullName>
    </recommendedName>
</protein>
<dbReference type="SUPFAM" id="SSF51322">
    <property type="entry name" value="Cyanovirin-N"/>
    <property type="match status" value="1"/>
</dbReference>
<dbReference type="InterPro" id="IPR011058">
    <property type="entry name" value="Cyanovirin-N"/>
</dbReference>
<dbReference type="Gene3D" id="2.30.60.10">
    <property type="entry name" value="Cyanovirin-N"/>
    <property type="match status" value="1"/>
</dbReference>
<name>A0AAF0Y1D3_9TREE</name>
<keyword evidence="1" id="KW-0732">Signal</keyword>
<evidence type="ECO:0000313" key="4">
    <source>
        <dbReference type="Proteomes" id="UP000827549"/>
    </source>
</evidence>
<proteinExistence type="predicted"/>
<dbReference type="GeneID" id="87805093"/>